<dbReference type="PANTHER" id="PTHR12126">
    <property type="entry name" value="NADH-UBIQUINONE OXIDOREDUCTASE 39 KDA SUBUNIT-RELATED"/>
    <property type="match status" value="1"/>
</dbReference>
<dbReference type="OrthoDB" id="9807212at2"/>
<dbReference type="PANTHER" id="PTHR12126:SF11">
    <property type="entry name" value="NADH DEHYDROGENASE [UBIQUINONE] 1 ALPHA SUBCOMPLEX SUBUNIT 9, MITOCHONDRIAL"/>
    <property type="match status" value="1"/>
</dbReference>
<name>A0A4Y8PE25_9BACT</name>
<evidence type="ECO:0000313" key="4">
    <source>
        <dbReference type="Proteomes" id="UP000297713"/>
    </source>
</evidence>
<feature type="transmembrane region" description="Helical" evidence="1">
    <location>
        <begin position="244"/>
        <end position="266"/>
    </location>
</feature>
<dbReference type="InterPro" id="IPR036291">
    <property type="entry name" value="NAD(P)-bd_dom_sf"/>
</dbReference>
<dbReference type="SUPFAM" id="SSF51735">
    <property type="entry name" value="NAD(P)-binding Rossmann-fold domains"/>
    <property type="match status" value="1"/>
</dbReference>
<dbReference type="Pfam" id="PF01370">
    <property type="entry name" value="Epimerase"/>
    <property type="match status" value="1"/>
</dbReference>
<dbReference type="Gene3D" id="3.40.50.720">
    <property type="entry name" value="NAD(P)-binding Rossmann-like Domain"/>
    <property type="match status" value="1"/>
</dbReference>
<keyword evidence="1" id="KW-0472">Membrane</keyword>
<organism evidence="3 4">
    <name type="scientific">Methylacidiphilum caldifontis</name>
    <dbReference type="NCBI Taxonomy" id="2795386"/>
    <lineage>
        <taxon>Bacteria</taxon>
        <taxon>Pseudomonadati</taxon>
        <taxon>Verrucomicrobiota</taxon>
        <taxon>Methylacidiphilae</taxon>
        <taxon>Methylacidiphilales</taxon>
        <taxon>Methylacidiphilaceae</taxon>
        <taxon>Methylacidiphilum (ex Ratnadevi et al. 2023)</taxon>
    </lineage>
</organism>
<dbReference type="EMBL" id="LXQC01000124">
    <property type="protein sequence ID" value="TFE69568.1"/>
    <property type="molecule type" value="Genomic_DNA"/>
</dbReference>
<evidence type="ECO:0000259" key="2">
    <source>
        <dbReference type="Pfam" id="PF01370"/>
    </source>
</evidence>
<evidence type="ECO:0000313" key="3">
    <source>
        <dbReference type="EMBL" id="TFE69568.1"/>
    </source>
</evidence>
<dbReference type="AlphaFoldDB" id="A0A4Y8PE25"/>
<proteinExistence type="predicted"/>
<dbReference type="RefSeq" id="WP_134439752.1">
    <property type="nucleotide sequence ID" value="NZ_LXQC01000124.1"/>
</dbReference>
<feature type="transmembrane region" description="Helical" evidence="1">
    <location>
        <begin position="272"/>
        <end position="289"/>
    </location>
</feature>
<dbReference type="InterPro" id="IPR051207">
    <property type="entry name" value="ComplexI_NDUFA9_subunit"/>
</dbReference>
<keyword evidence="4" id="KW-1185">Reference proteome</keyword>
<dbReference type="InterPro" id="IPR001509">
    <property type="entry name" value="Epimerase_deHydtase"/>
</dbReference>
<reference evidence="3 4" key="1">
    <citation type="submission" date="2016-05" db="EMBL/GenBank/DDBJ databases">
        <title>Diversity and Homogeneity among Thermoacidophilic Verrucomicrobia Methanotrophs Linked with Geographical Origin.</title>
        <authorList>
            <person name="Erikstad H.-A."/>
            <person name="Smestad N.B."/>
            <person name="Ceballos R.M."/>
            <person name="Birkeland N.-K."/>
        </authorList>
    </citation>
    <scope>NUCLEOTIDE SEQUENCE [LARGE SCALE GENOMIC DNA]</scope>
    <source>
        <strain evidence="3 4">Phi</strain>
    </source>
</reference>
<keyword evidence="1" id="KW-0812">Transmembrane</keyword>
<evidence type="ECO:0000256" key="1">
    <source>
        <dbReference type="SAM" id="Phobius"/>
    </source>
</evidence>
<dbReference type="GO" id="GO:0044877">
    <property type="term" value="F:protein-containing complex binding"/>
    <property type="evidence" value="ECO:0007669"/>
    <property type="project" value="TreeGrafter"/>
</dbReference>
<feature type="domain" description="NAD-dependent epimerase/dehydratase" evidence="2">
    <location>
        <begin position="4"/>
        <end position="204"/>
    </location>
</feature>
<dbReference type="Proteomes" id="UP000297713">
    <property type="component" value="Unassembled WGS sequence"/>
</dbReference>
<gene>
    <name evidence="3" type="ORF">A7Q10_06885</name>
</gene>
<accession>A0A4Y8PE25</accession>
<comment type="caution">
    <text evidence="3">The sequence shown here is derived from an EMBL/GenBank/DDBJ whole genome shotgun (WGS) entry which is preliminary data.</text>
</comment>
<keyword evidence="1" id="KW-1133">Transmembrane helix</keyword>
<protein>
    <submittedName>
        <fullName evidence="3">Nucleoside-diphosphate sugar epimerase</fullName>
    </submittedName>
</protein>
<sequence length="365" mass="41816">MATILVSGGTGFIGRHIIRLLCQLGYRVRVASRNPNKERFIKGFCHEFLTGDLSDLSFARKCCSGIDAVIHLIGILVEQGQDTFKKVHVQVTKNMIQASKENGVSRFIHMSSLGTRPNAKSRYHQTKWTAEEMVRNSELDWTIFQPSVVFGIGDDFTKRLYKMFFIKNNPLLLFPLIEGAKSKLQPIFVENVAEAFVRAIPNQKTFHKTYPLTGPEIFSLKEIILLIMEEAHLAYKIEAFPFHALLRTALVLLNFIIYPFLGFKAIGQNSNGEFWAIYFVSWLFFLQLLKKDMKRRILFHLPVSIATPFIGITEKWMKNPPLTHDMLLMMLEDNIADSSEAVSEFDLKLVSLKKVLPDILESLHY</sequence>
<dbReference type="CDD" id="cd05271">
    <property type="entry name" value="NDUFA9_like_SDR_a"/>
    <property type="match status" value="1"/>
</dbReference>